<dbReference type="GO" id="GO:0003725">
    <property type="term" value="F:double-stranded RNA binding"/>
    <property type="evidence" value="ECO:0007669"/>
    <property type="project" value="TreeGrafter"/>
</dbReference>
<dbReference type="PROSITE" id="PS50142">
    <property type="entry name" value="RNASE_3_2"/>
    <property type="match status" value="1"/>
</dbReference>
<evidence type="ECO:0000256" key="2">
    <source>
        <dbReference type="ARBA" id="ARBA00010183"/>
    </source>
</evidence>
<feature type="domain" description="RNase III" evidence="11">
    <location>
        <begin position="11"/>
        <end position="138"/>
    </location>
</feature>
<gene>
    <name evidence="8 12" type="primary">rnc</name>
    <name evidence="12" type="ORF">HMPREF0762_00129</name>
</gene>
<evidence type="ECO:0000259" key="11">
    <source>
        <dbReference type="PROSITE" id="PS50142"/>
    </source>
</evidence>
<dbReference type="SMART" id="SM00358">
    <property type="entry name" value="DSRM"/>
    <property type="match status" value="1"/>
</dbReference>
<proteinExistence type="inferred from homology"/>
<dbReference type="EMBL" id="ACUX02000004">
    <property type="protein sequence ID" value="EEZ62042.1"/>
    <property type="molecule type" value="Genomic_DNA"/>
</dbReference>
<dbReference type="PROSITE" id="PS50137">
    <property type="entry name" value="DS_RBD"/>
    <property type="match status" value="1"/>
</dbReference>
<dbReference type="GO" id="GO:0010468">
    <property type="term" value="P:regulation of gene expression"/>
    <property type="evidence" value="ECO:0007669"/>
    <property type="project" value="TreeGrafter"/>
</dbReference>
<evidence type="ECO:0000259" key="10">
    <source>
        <dbReference type="PROSITE" id="PS50137"/>
    </source>
</evidence>
<keyword evidence="8" id="KW-0698">rRNA processing</keyword>
<evidence type="ECO:0000256" key="8">
    <source>
        <dbReference type="HAMAP-Rule" id="MF_00104"/>
    </source>
</evidence>
<dbReference type="SUPFAM" id="SSF69065">
    <property type="entry name" value="RNase III domain-like"/>
    <property type="match status" value="1"/>
</dbReference>
<dbReference type="InterPro" id="IPR000999">
    <property type="entry name" value="RNase_III_dom"/>
</dbReference>
<comment type="caution">
    <text evidence="12">The sequence shown here is derived from an EMBL/GenBank/DDBJ whole genome shotgun (WGS) entry which is preliminary data.</text>
</comment>
<evidence type="ECO:0000256" key="1">
    <source>
        <dbReference type="ARBA" id="ARBA00000109"/>
    </source>
</evidence>
<evidence type="ECO:0000256" key="7">
    <source>
        <dbReference type="ARBA" id="ARBA00022884"/>
    </source>
</evidence>
<keyword evidence="5 8" id="KW-0255">Endonuclease</keyword>
<dbReference type="SUPFAM" id="SSF54768">
    <property type="entry name" value="dsRNA-binding domain-like"/>
    <property type="match status" value="1"/>
</dbReference>
<keyword evidence="13" id="KW-1185">Reference proteome</keyword>
<dbReference type="HAMAP" id="MF_00104">
    <property type="entry name" value="RNase_III"/>
    <property type="match status" value="1"/>
</dbReference>
<dbReference type="GeneID" id="85006805"/>
<dbReference type="EC" id="3.1.26.3" evidence="8"/>
<comment type="subcellular location">
    <subcellularLocation>
        <location evidence="8">Cytoplasm</location>
    </subcellularLocation>
</comment>
<keyword evidence="8" id="KW-0963">Cytoplasm</keyword>
<evidence type="ECO:0000313" key="13">
    <source>
        <dbReference type="Proteomes" id="UP000006001"/>
    </source>
</evidence>
<dbReference type="STRING" id="649764.HMPREF0762_00129"/>
<dbReference type="GO" id="GO:0006397">
    <property type="term" value="P:mRNA processing"/>
    <property type="evidence" value="ECO:0007669"/>
    <property type="project" value="UniProtKB-UniRule"/>
</dbReference>
<dbReference type="InterPro" id="IPR011907">
    <property type="entry name" value="RNase_III"/>
</dbReference>
<keyword evidence="8" id="KW-0819">tRNA processing</keyword>
<dbReference type="SMART" id="SM00535">
    <property type="entry name" value="RIBOc"/>
    <property type="match status" value="1"/>
</dbReference>
<feature type="active site" evidence="8">
    <location>
        <position position="55"/>
    </location>
</feature>
<dbReference type="Pfam" id="PF00035">
    <property type="entry name" value="dsrm"/>
    <property type="match status" value="1"/>
</dbReference>
<feature type="region of interest" description="Disordered" evidence="9">
    <location>
        <begin position="247"/>
        <end position="312"/>
    </location>
</feature>
<dbReference type="Pfam" id="PF14622">
    <property type="entry name" value="Ribonucleas_3_3"/>
    <property type="match status" value="1"/>
</dbReference>
<dbReference type="AlphaFoldDB" id="D0WEA4"/>
<keyword evidence="8" id="KW-0479">Metal-binding</keyword>
<evidence type="ECO:0000256" key="3">
    <source>
        <dbReference type="ARBA" id="ARBA00022664"/>
    </source>
</evidence>
<keyword evidence="8" id="KW-0460">Magnesium</keyword>
<comment type="cofactor">
    <cofactor evidence="8">
        <name>Mg(2+)</name>
        <dbReference type="ChEBI" id="CHEBI:18420"/>
    </cofactor>
</comment>
<dbReference type="GO" id="GO:0008033">
    <property type="term" value="P:tRNA processing"/>
    <property type="evidence" value="ECO:0007669"/>
    <property type="project" value="UniProtKB-KW"/>
</dbReference>
<dbReference type="GO" id="GO:0019843">
    <property type="term" value="F:rRNA binding"/>
    <property type="evidence" value="ECO:0007669"/>
    <property type="project" value="UniProtKB-KW"/>
</dbReference>
<evidence type="ECO:0000256" key="6">
    <source>
        <dbReference type="ARBA" id="ARBA00022801"/>
    </source>
</evidence>
<dbReference type="GO" id="GO:0004525">
    <property type="term" value="F:ribonuclease III activity"/>
    <property type="evidence" value="ECO:0007669"/>
    <property type="project" value="UniProtKB-UniRule"/>
</dbReference>
<dbReference type="PANTHER" id="PTHR11207:SF0">
    <property type="entry name" value="RIBONUCLEASE 3"/>
    <property type="match status" value="1"/>
</dbReference>
<dbReference type="Gene3D" id="1.10.1520.10">
    <property type="entry name" value="Ribonuclease III domain"/>
    <property type="match status" value="1"/>
</dbReference>
<feature type="binding site" evidence="8">
    <location>
        <position position="51"/>
    </location>
    <ligand>
        <name>Mg(2+)</name>
        <dbReference type="ChEBI" id="CHEBI:18420"/>
    </ligand>
</feature>
<dbReference type="Proteomes" id="UP000006001">
    <property type="component" value="Unassembled WGS sequence"/>
</dbReference>
<dbReference type="RefSeq" id="WP_006361377.1">
    <property type="nucleotide sequence ID" value="NZ_GG700630.1"/>
</dbReference>
<dbReference type="GO" id="GO:0046872">
    <property type="term" value="F:metal ion binding"/>
    <property type="evidence" value="ECO:0007669"/>
    <property type="project" value="UniProtKB-KW"/>
</dbReference>
<keyword evidence="8" id="KW-0699">rRNA-binding</keyword>
<sequence>MSHTPEQSAKLDLAQHVIGVAFDDIDILLAAITHPSATEGKPVKFSYERLEFLGDSILGAIVANEAFHAYPEIDEGGLTRIKVALVSGSSLSDVAAKLGFADIIVFGSSERGTGRRGLHSALENVYEALVAALFLDKGMDGARDFVRRTLIPRMDIEMAREPENPKSALQEKLQEEGITPTYKLVETQGPPHDRTFVSQVFAGLTALAQGIGRTKKESESQAAKAALDMIDADGAQAPDARAMKELQKAEAKRAQAKAKEEQRRAKEEAKRQRAEARKGKDASFFGWPLKPAEPRELPAAADDEASPADKEL</sequence>
<comment type="function">
    <text evidence="8">Digests double-stranded RNA. Involved in the processing of primary rRNA transcript to yield the immediate precursors to the large and small rRNAs (23S and 16S). Processes some mRNAs, and tRNAs when they are encoded in the rRNA operon. Processes pre-crRNA and tracrRNA of type II CRISPR loci if present in the organism.</text>
</comment>
<reference evidence="12" key="1">
    <citation type="submission" date="2009-10" db="EMBL/GenBank/DDBJ databases">
        <authorList>
            <person name="Weinstock G."/>
            <person name="Sodergren E."/>
            <person name="Clifton S."/>
            <person name="Fulton L."/>
            <person name="Fulton B."/>
            <person name="Courtney L."/>
            <person name="Fronick C."/>
            <person name="Harrison M."/>
            <person name="Strong C."/>
            <person name="Farmer C."/>
            <person name="Delahaunty K."/>
            <person name="Markovic C."/>
            <person name="Hall O."/>
            <person name="Minx P."/>
            <person name="Tomlinson C."/>
            <person name="Mitreva M."/>
            <person name="Nelson J."/>
            <person name="Hou S."/>
            <person name="Wollam A."/>
            <person name="Pepin K.H."/>
            <person name="Johnson M."/>
            <person name="Bhonagiri V."/>
            <person name="Nash W.E."/>
            <person name="Warren W."/>
            <person name="Chinwalla A."/>
            <person name="Mardis E.R."/>
            <person name="Wilson R.K."/>
        </authorList>
    </citation>
    <scope>NUCLEOTIDE SEQUENCE [LARGE SCALE GENOMIC DNA]</scope>
    <source>
        <strain evidence="12">ATCC 700122</strain>
    </source>
</reference>
<feature type="active site" evidence="8">
    <location>
        <position position="127"/>
    </location>
</feature>
<evidence type="ECO:0000256" key="9">
    <source>
        <dbReference type="SAM" id="MobiDB-lite"/>
    </source>
</evidence>
<dbReference type="GO" id="GO:0005737">
    <property type="term" value="C:cytoplasm"/>
    <property type="evidence" value="ECO:0007669"/>
    <property type="project" value="UniProtKB-SubCell"/>
</dbReference>
<name>D0WEA4_SLAES</name>
<evidence type="ECO:0000256" key="5">
    <source>
        <dbReference type="ARBA" id="ARBA00022759"/>
    </source>
</evidence>
<protein>
    <recommendedName>
        <fullName evidence="8">Ribonuclease 3</fullName>
        <ecNumber evidence="8">3.1.26.3</ecNumber>
    </recommendedName>
    <alternativeName>
        <fullName evidence="8">Ribonuclease III</fullName>
        <shortName evidence="8">RNase III</shortName>
    </alternativeName>
</protein>
<dbReference type="NCBIfam" id="TIGR02191">
    <property type="entry name" value="RNaseIII"/>
    <property type="match status" value="1"/>
</dbReference>
<dbReference type="InterPro" id="IPR036389">
    <property type="entry name" value="RNase_III_sf"/>
</dbReference>
<dbReference type="HOGENOM" id="CLU_000907_1_3_11"/>
<keyword evidence="6 8" id="KW-0378">Hydrolase</keyword>
<keyword evidence="4 8" id="KW-0540">Nuclease</keyword>
<dbReference type="eggNOG" id="COG0571">
    <property type="taxonomic scope" value="Bacteria"/>
</dbReference>
<evidence type="ECO:0000256" key="4">
    <source>
        <dbReference type="ARBA" id="ARBA00022722"/>
    </source>
</evidence>
<keyword evidence="7 8" id="KW-0694">RNA-binding</keyword>
<evidence type="ECO:0000313" key="12">
    <source>
        <dbReference type="EMBL" id="EEZ62042.1"/>
    </source>
</evidence>
<keyword evidence="3 8" id="KW-0507">mRNA processing</keyword>
<feature type="compositionally biased region" description="Basic and acidic residues" evidence="9">
    <location>
        <begin position="247"/>
        <end position="281"/>
    </location>
</feature>
<dbReference type="PANTHER" id="PTHR11207">
    <property type="entry name" value="RIBONUCLEASE III"/>
    <property type="match status" value="1"/>
</dbReference>
<accession>D0WEA4</accession>
<feature type="domain" description="DRBM" evidence="10">
    <location>
        <begin position="164"/>
        <end position="232"/>
    </location>
</feature>
<organism evidence="12 13">
    <name type="scientific">Slackia exigua (strain ATCC 700122 / DSM 15923 / CIP 105133 / JCM 11022 / KCTC 5966 / S-7)</name>
    <dbReference type="NCBI Taxonomy" id="649764"/>
    <lineage>
        <taxon>Bacteria</taxon>
        <taxon>Bacillati</taxon>
        <taxon>Actinomycetota</taxon>
        <taxon>Coriobacteriia</taxon>
        <taxon>Eggerthellales</taxon>
        <taxon>Eggerthellaceae</taxon>
        <taxon>Slackia</taxon>
    </lineage>
</organism>
<dbReference type="PROSITE" id="PS00517">
    <property type="entry name" value="RNASE_3_1"/>
    <property type="match status" value="1"/>
</dbReference>
<feature type="binding site" evidence="8">
    <location>
        <position position="124"/>
    </location>
    <ligand>
        <name>Mg(2+)</name>
        <dbReference type="ChEBI" id="CHEBI:18420"/>
    </ligand>
</feature>
<dbReference type="Gene3D" id="3.30.160.20">
    <property type="match status" value="1"/>
</dbReference>
<comment type="catalytic activity">
    <reaction evidence="1 8">
        <text>Endonucleolytic cleavage to 5'-phosphomonoester.</text>
        <dbReference type="EC" id="3.1.26.3"/>
    </reaction>
</comment>
<feature type="binding site" evidence="8">
    <location>
        <position position="127"/>
    </location>
    <ligand>
        <name>Mg(2+)</name>
        <dbReference type="ChEBI" id="CHEBI:18420"/>
    </ligand>
</feature>
<dbReference type="CDD" id="cd00593">
    <property type="entry name" value="RIBOc"/>
    <property type="match status" value="1"/>
</dbReference>
<dbReference type="OrthoDB" id="9805026at2"/>
<dbReference type="CDD" id="cd10845">
    <property type="entry name" value="DSRM_RNAse_III_family"/>
    <property type="match status" value="1"/>
</dbReference>
<dbReference type="GO" id="GO:0006364">
    <property type="term" value="P:rRNA processing"/>
    <property type="evidence" value="ECO:0007669"/>
    <property type="project" value="UniProtKB-UniRule"/>
</dbReference>
<comment type="subunit">
    <text evidence="8">Homodimer.</text>
</comment>
<comment type="similarity">
    <text evidence="2">Belongs to the ribonuclease III family.</text>
</comment>
<dbReference type="InterPro" id="IPR014720">
    <property type="entry name" value="dsRBD_dom"/>
</dbReference>